<proteinExistence type="predicted"/>
<dbReference type="OMA" id="NELYECR"/>
<feature type="coiled-coil region" evidence="1">
    <location>
        <begin position="310"/>
        <end position="395"/>
    </location>
</feature>
<evidence type="ECO:0000313" key="3">
    <source>
        <dbReference type="Proteomes" id="UP000195521"/>
    </source>
</evidence>
<sequence>MKVCVYNIVYIERKKLFLAVFKEFIHFDEFKYIKDYLIELDRTAQNLQNTNYHHSVLKHSIRGKDQNENPILQCLRMKEDEDTQFRSIDCVSHSTDTASDSNISDSISCVKGKQAGINIIRHNEIGKTTGKKMRYSLSRNGTKKKQITQSKGDRKEKDICFSFAKKKNISEERENYEYEKDCKILTSKRGEILLDHLEDRLVEKPCTDLSKERVNEFIACGEKERKTRLISCGIAKKGREKKEGLREFIHGRIHTRGSCAVQGECIETNEQREIEKEGTKGLRKEQTKEQTNGLTNFSNEREKELFQYLIVKANNEIENISCTLEQKYKEELMNRVKNIKNEYEKKIKSLLKTKRYICDQNEQMIKRNKDNTEIIKNLENKNYLLLNQIEDLKKGYNTVYNKKFQNELLQKKSEELQIRRLNGISSQDCHQNKNYEKKISALNEQLNITYENCFNFQTKWVSSKIEMLSFLTNGVTIYVIRCSQVKLIYYMECIFFFNFTQKILQQEAQQRENELKREIENCIIMKKEEEEKCTHLKGKMYKMEGENDYLRNELKKTKVSIQQLREDNVEASQNKDYIISCSKVEETKLKEDIENYKKCALLENKNKEQLFEKKCKELEKALKDTENEKSIFQRICQKNEKIQGDLNIEIRTLKNELYECKNNFYKIAKSGVHIPQKGIFHEDTHEQILGGEQNTTQKKNSIEKQLILLKLERENREAELTKYPKYGGRRGEIKRKEFLQGKLQYIDDKINTLSTNLKSIKLQSEEYIT</sequence>
<keyword evidence="3" id="KW-1185">Reference proteome</keyword>
<organism evidence="2 3">
    <name type="scientific">Plasmodium gonderi</name>
    <dbReference type="NCBI Taxonomy" id="77519"/>
    <lineage>
        <taxon>Eukaryota</taxon>
        <taxon>Sar</taxon>
        <taxon>Alveolata</taxon>
        <taxon>Apicomplexa</taxon>
        <taxon>Aconoidasida</taxon>
        <taxon>Haemosporida</taxon>
        <taxon>Plasmodiidae</taxon>
        <taxon>Plasmodium</taxon>
        <taxon>Plasmodium (Plasmodium)</taxon>
    </lineage>
</organism>
<name>A0A1Y1JIH2_PLAGO</name>
<comment type="caution">
    <text evidence="2">The sequence shown here is derived from an EMBL/GenBank/DDBJ whole genome shotgun (WGS) entry which is preliminary data.</text>
</comment>
<dbReference type="AlphaFoldDB" id="A0A1Y1JIH2"/>
<dbReference type="OrthoDB" id="372418at2759"/>
<feature type="coiled-coil region" evidence="1">
    <location>
        <begin position="608"/>
        <end position="635"/>
    </location>
</feature>
<dbReference type="Proteomes" id="UP000195521">
    <property type="component" value="Unassembled WGS sequence"/>
</dbReference>
<protein>
    <submittedName>
        <fullName evidence="2">Uncharacterized protein</fullName>
    </submittedName>
</protein>
<evidence type="ECO:0000256" key="1">
    <source>
        <dbReference type="SAM" id="Coils"/>
    </source>
</evidence>
<dbReference type="GeneID" id="39747317"/>
<feature type="coiled-coil region" evidence="1">
    <location>
        <begin position="501"/>
        <end position="574"/>
    </location>
</feature>
<reference evidence="3" key="1">
    <citation type="submission" date="2017-04" db="EMBL/GenBank/DDBJ databases">
        <title>Plasmodium gonderi genome.</title>
        <authorList>
            <person name="Arisue N."/>
            <person name="Honma H."/>
            <person name="Kawai S."/>
            <person name="Tougan T."/>
            <person name="Tanabe K."/>
            <person name="Horii T."/>
        </authorList>
    </citation>
    <scope>NUCLEOTIDE SEQUENCE [LARGE SCALE GENOMIC DNA]</scope>
    <source>
        <strain evidence="3">ATCC 30045</strain>
    </source>
</reference>
<dbReference type="EMBL" id="BDQF01000009">
    <property type="protein sequence ID" value="GAW80602.1"/>
    <property type="molecule type" value="Genomic_DNA"/>
</dbReference>
<dbReference type="RefSeq" id="XP_028543191.1">
    <property type="nucleotide sequence ID" value="XM_028687390.1"/>
</dbReference>
<accession>A0A1Y1JIH2</accession>
<evidence type="ECO:0000313" key="2">
    <source>
        <dbReference type="EMBL" id="GAW80602.1"/>
    </source>
</evidence>
<gene>
    <name evidence="2" type="ORF">PGO_081680</name>
</gene>
<keyword evidence="1" id="KW-0175">Coiled coil</keyword>